<dbReference type="PROSITE" id="PS00079">
    <property type="entry name" value="MULTICOPPER_OXIDASE1"/>
    <property type="match status" value="1"/>
</dbReference>
<keyword evidence="6" id="KW-0325">Glycoprotein</keyword>
<dbReference type="Gene3D" id="2.60.40.420">
    <property type="entry name" value="Cupredoxins - blue copper proteins"/>
    <property type="match status" value="3"/>
</dbReference>
<dbReference type="CDD" id="cd04205">
    <property type="entry name" value="CuRO_2_LCC_like"/>
    <property type="match status" value="1"/>
</dbReference>
<dbReference type="AlphaFoldDB" id="A0A179GE59"/>
<dbReference type="SUPFAM" id="SSF49503">
    <property type="entry name" value="Cupredoxins"/>
    <property type="match status" value="3"/>
</dbReference>
<protein>
    <submittedName>
        <fullName evidence="11">Ferro-O2-oxidoreductase</fullName>
    </submittedName>
</protein>
<evidence type="ECO:0000313" key="12">
    <source>
        <dbReference type="Proteomes" id="UP000078240"/>
    </source>
</evidence>
<evidence type="ECO:0000259" key="8">
    <source>
        <dbReference type="Pfam" id="PF00394"/>
    </source>
</evidence>
<dbReference type="Pfam" id="PF07732">
    <property type="entry name" value="Cu-oxidase_3"/>
    <property type="match status" value="1"/>
</dbReference>
<sequence length="645" mass="70217">MRQMGRKPPPSPAARAGRLLLLVLLGGLVATSASVFLVYTFSSRVSSFAVEHEANAPSTTPASSDAPPAPAHTPVDDGFTLHPEDHVYREPKTIYLDWNITKEQRAPDGVVKSLYLINGQFPGPLVEARSGDELIVNVHNSVHDADADAGEGVAVHWHGLTMNGANDMDGVVALTQCAIPAAANLTYRFRIDDSQSGTYWYHAHSGVQRADGLFGGLVVHKPANAENAVAERATYSYDAEQLLLVGDWYHRSAVDVLEWFEAPDHYMYEPAPDSMLINGRGSYNCSMAVKAWPVNCSAVARPETVLQARRVRLRVVNTGVSAGITLSLSEGSMQVITVDGGHAVANDTHAAQSIGVLYPGERMDVVVQQAPSTTATARPEHGARLIVTLDKENMNLHNFALTPEQEFPLSWASSPPKQASRHEKGLAVSELNLKDLQGAPLASSPAGLAKPAETAVLYSAMTIRGANHNRPVATVNHTSWVVSEPHKPPLLALDRAQWVDAIKQPTTAQKLKVPWIKETGKERWMELVLNNYDDKGHPFHLHGYNFYVVRSQTAAMGLNRGYNPFDKEQADAVAADVNTKTPLRKDTVYVPSMGFVVLRFALDNDGLWLLHCHVLWHQAVGMGIVLQVGDVDEGAKRRAGQRCLA</sequence>
<evidence type="ECO:0000256" key="4">
    <source>
        <dbReference type="ARBA" id="ARBA00023002"/>
    </source>
</evidence>
<reference evidence="11 12" key="1">
    <citation type="submission" date="2016-01" db="EMBL/GenBank/DDBJ databases">
        <title>Biosynthesis of antibiotic leucinostatins and their inhibition on Phytophthora in bio-control Purpureocillium lilacinum.</title>
        <authorList>
            <person name="Wang G."/>
            <person name="Liu Z."/>
            <person name="Lin R."/>
            <person name="Li E."/>
            <person name="Mao Z."/>
            <person name="Ling J."/>
            <person name="Yin W."/>
            <person name="Xie B."/>
        </authorList>
    </citation>
    <scope>NUCLEOTIDE SEQUENCE [LARGE SCALE GENOMIC DNA]</scope>
    <source>
        <strain evidence="11">PLBJ-1</strain>
    </source>
</reference>
<evidence type="ECO:0000256" key="7">
    <source>
        <dbReference type="SAM" id="MobiDB-lite"/>
    </source>
</evidence>
<evidence type="ECO:0000259" key="9">
    <source>
        <dbReference type="Pfam" id="PF07731"/>
    </source>
</evidence>
<name>A0A179GE59_PURLI</name>
<comment type="similarity">
    <text evidence="1">Belongs to the multicopper oxidase family.</text>
</comment>
<evidence type="ECO:0000256" key="1">
    <source>
        <dbReference type="ARBA" id="ARBA00010609"/>
    </source>
</evidence>
<dbReference type="InterPro" id="IPR008972">
    <property type="entry name" value="Cupredoxin"/>
</dbReference>
<dbReference type="EMBL" id="LSBH01000008">
    <property type="protein sequence ID" value="OAQ75671.1"/>
    <property type="molecule type" value="Genomic_DNA"/>
</dbReference>
<dbReference type="PANTHER" id="PTHR11709">
    <property type="entry name" value="MULTI-COPPER OXIDASE"/>
    <property type="match status" value="1"/>
</dbReference>
<dbReference type="InterPro" id="IPR045087">
    <property type="entry name" value="Cu-oxidase_fam"/>
</dbReference>
<feature type="region of interest" description="Disordered" evidence="7">
    <location>
        <begin position="56"/>
        <end position="83"/>
    </location>
</feature>
<gene>
    <name evidence="11" type="ORF">VFPBJ_09644</name>
</gene>
<proteinExistence type="inferred from homology"/>
<accession>A0A179GE59</accession>
<feature type="domain" description="Plastocyanin-like" evidence="10">
    <location>
        <begin position="100"/>
        <end position="223"/>
    </location>
</feature>
<organism evidence="11 12">
    <name type="scientific">Purpureocillium lilacinum</name>
    <name type="common">Paecilomyces lilacinus</name>
    <dbReference type="NCBI Taxonomy" id="33203"/>
    <lineage>
        <taxon>Eukaryota</taxon>
        <taxon>Fungi</taxon>
        <taxon>Dikarya</taxon>
        <taxon>Ascomycota</taxon>
        <taxon>Pezizomycotina</taxon>
        <taxon>Sordariomycetes</taxon>
        <taxon>Hypocreomycetidae</taxon>
        <taxon>Hypocreales</taxon>
        <taxon>Ophiocordycipitaceae</taxon>
        <taxon>Purpureocillium</taxon>
    </lineage>
</organism>
<dbReference type="Pfam" id="PF00394">
    <property type="entry name" value="Cu-oxidase"/>
    <property type="match status" value="1"/>
</dbReference>
<comment type="caution">
    <text evidence="11">The sequence shown here is derived from an EMBL/GenBank/DDBJ whole genome shotgun (WGS) entry which is preliminary data.</text>
</comment>
<keyword evidence="2" id="KW-0479">Metal-binding</keyword>
<dbReference type="InterPro" id="IPR033138">
    <property type="entry name" value="Cu_oxidase_CS"/>
</dbReference>
<dbReference type="Pfam" id="PF07731">
    <property type="entry name" value="Cu-oxidase_2"/>
    <property type="match status" value="1"/>
</dbReference>
<dbReference type="GO" id="GO:0005507">
    <property type="term" value="F:copper ion binding"/>
    <property type="evidence" value="ECO:0007669"/>
    <property type="project" value="InterPro"/>
</dbReference>
<evidence type="ECO:0000313" key="11">
    <source>
        <dbReference type="EMBL" id="OAQ75671.1"/>
    </source>
</evidence>
<evidence type="ECO:0000256" key="6">
    <source>
        <dbReference type="ARBA" id="ARBA00023180"/>
    </source>
</evidence>
<evidence type="ECO:0000256" key="5">
    <source>
        <dbReference type="ARBA" id="ARBA00023008"/>
    </source>
</evidence>
<evidence type="ECO:0000256" key="2">
    <source>
        <dbReference type="ARBA" id="ARBA00022723"/>
    </source>
</evidence>
<keyword evidence="3" id="KW-0732">Signal</keyword>
<feature type="compositionally biased region" description="Low complexity" evidence="7">
    <location>
        <begin position="56"/>
        <end position="66"/>
    </location>
</feature>
<feature type="domain" description="Plastocyanin-like" evidence="8">
    <location>
        <begin position="242"/>
        <end position="368"/>
    </location>
</feature>
<dbReference type="CDD" id="cd13910">
    <property type="entry name" value="CuRO_3_MCO_like_4"/>
    <property type="match status" value="1"/>
</dbReference>
<dbReference type="InterPro" id="IPR001117">
    <property type="entry name" value="Cu-oxidase_2nd"/>
</dbReference>
<dbReference type="InterPro" id="IPR011707">
    <property type="entry name" value="Cu-oxidase-like_N"/>
</dbReference>
<evidence type="ECO:0000259" key="10">
    <source>
        <dbReference type="Pfam" id="PF07732"/>
    </source>
</evidence>
<feature type="domain" description="Plastocyanin-like" evidence="9">
    <location>
        <begin position="519"/>
        <end position="629"/>
    </location>
</feature>
<dbReference type="InterPro" id="IPR002355">
    <property type="entry name" value="Cu_oxidase_Cu_BS"/>
</dbReference>
<keyword evidence="4" id="KW-0560">Oxidoreductase</keyword>
<dbReference type="Proteomes" id="UP000078240">
    <property type="component" value="Unassembled WGS sequence"/>
</dbReference>
<dbReference type="PANTHER" id="PTHR11709:SF511">
    <property type="entry name" value="LACCASE"/>
    <property type="match status" value="1"/>
</dbReference>
<dbReference type="PROSITE" id="PS00080">
    <property type="entry name" value="MULTICOPPER_OXIDASE2"/>
    <property type="match status" value="1"/>
</dbReference>
<dbReference type="GO" id="GO:0016491">
    <property type="term" value="F:oxidoreductase activity"/>
    <property type="evidence" value="ECO:0007669"/>
    <property type="project" value="UniProtKB-KW"/>
</dbReference>
<keyword evidence="5" id="KW-0186">Copper</keyword>
<evidence type="ECO:0000256" key="3">
    <source>
        <dbReference type="ARBA" id="ARBA00022729"/>
    </source>
</evidence>
<dbReference type="InterPro" id="IPR011706">
    <property type="entry name" value="Cu-oxidase_C"/>
</dbReference>